<sequence length="477" mass="50864">MELLPTEPDARHSLPSDEAELVRDPATGKCLARVTYHGQDAMRAAIDEADRAFTAWRSRLAEERRTLLRAWAEAIRRESRVLAQVLSAEQGKPLAEAVGEIAYGVAFIDWFADEAIRICGQSMTAHKPSSLGWVSKQPVGITVAITPWNFPMAMIARKAAAALAAGCPVIVKPAPETPLSAFALYALAKDAGFPDGVFQVLHGDGEQFADVISADCRVRAVSFTGSTAIGKKLYAQSGATVKKISMELGGHAPAIVFDDVDLDAAVDSCMSAKFATSGQDCLAANRIYVQRGIYDAFCDRFARRVSALKVGPGLSPDTDIGPMTKQTVADKCRSHIDDAVHQGARVLAGGSSGICGKFVTPTALCDVSDDMLIAREETFGPVAAILPFNDEAEVVRRANASEMGLAAYVFTADLNRALRCSSALEYGMVAVNTASFTGPPVPFGGWKESGLGREGSTFGIDEFLEPKYVCFGDLARV</sequence>
<comment type="similarity">
    <text evidence="1">Belongs to the aldehyde dehydrogenase family.</text>
</comment>
<organism evidence="4 5">
    <name type="scientific">Burkholderia latens</name>
    <dbReference type="NCBI Taxonomy" id="488446"/>
    <lineage>
        <taxon>Bacteria</taxon>
        <taxon>Pseudomonadati</taxon>
        <taxon>Pseudomonadota</taxon>
        <taxon>Betaproteobacteria</taxon>
        <taxon>Burkholderiales</taxon>
        <taxon>Burkholderiaceae</taxon>
        <taxon>Burkholderia</taxon>
        <taxon>Burkholderia cepacia complex</taxon>
    </lineage>
</organism>
<dbReference type="InterPro" id="IPR016160">
    <property type="entry name" value="Ald_DH_CS_CYS"/>
</dbReference>
<name>A0A6H9TWT8_9BURK</name>
<evidence type="ECO:0000256" key="2">
    <source>
        <dbReference type="ARBA" id="ARBA00023002"/>
    </source>
</evidence>
<dbReference type="PROSITE" id="PS00070">
    <property type="entry name" value="ALDEHYDE_DEHYDR_CYS"/>
    <property type="match status" value="1"/>
</dbReference>
<dbReference type="FunFam" id="3.40.309.10:FF:000004">
    <property type="entry name" value="Succinate-semialdehyde dehydrogenase I"/>
    <property type="match status" value="1"/>
</dbReference>
<keyword evidence="5" id="KW-1185">Reference proteome</keyword>
<keyword evidence="2" id="KW-0560">Oxidoreductase</keyword>
<dbReference type="InterPro" id="IPR016162">
    <property type="entry name" value="Ald_DH_N"/>
</dbReference>
<protein>
    <submittedName>
        <fullName evidence="4">NAD-dependent succinate-semialdehyde dehydrogenase</fullName>
    </submittedName>
</protein>
<dbReference type="GO" id="GO:0004777">
    <property type="term" value="F:succinate-semialdehyde dehydrogenase (NAD+) activity"/>
    <property type="evidence" value="ECO:0007669"/>
    <property type="project" value="TreeGrafter"/>
</dbReference>
<dbReference type="SUPFAM" id="SSF53720">
    <property type="entry name" value="ALDH-like"/>
    <property type="match status" value="1"/>
</dbReference>
<reference evidence="4 5" key="1">
    <citation type="submission" date="2019-09" db="EMBL/GenBank/DDBJ databases">
        <title>Draft genome sequences of 48 bacterial type strains from the CCUG.</title>
        <authorList>
            <person name="Tunovic T."/>
            <person name="Pineiro-Iglesias B."/>
            <person name="Unosson C."/>
            <person name="Inganas E."/>
            <person name="Ohlen M."/>
            <person name="Cardew S."/>
            <person name="Jensie-Markopoulos S."/>
            <person name="Salva-Serra F."/>
            <person name="Jaen-Luchoro D."/>
            <person name="Karlsson R."/>
            <person name="Svensson-Stadler L."/>
            <person name="Chun J."/>
            <person name="Moore E."/>
        </authorList>
    </citation>
    <scope>NUCLEOTIDE SEQUENCE [LARGE SCALE GENOMIC DNA]</scope>
    <source>
        <strain evidence="4 5">CCUG 54555</strain>
    </source>
</reference>
<dbReference type="GO" id="GO:0009450">
    <property type="term" value="P:gamma-aminobutyric acid catabolic process"/>
    <property type="evidence" value="ECO:0007669"/>
    <property type="project" value="TreeGrafter"/>
</dbReference>
<dbReference type="AlphaFoldDB" id="A0A6H9TWT8"/>
<evidence type="ECO:0000313" key="5">
    <source>
        <dbReference type="Proteomes" id="UP000430232"/>
    </source>
</evidence>
<dbReference type="InterPro" id="IPR016161">
    <property type="entry name" value="Ald_DH/histidinol_DH"/>
</dbReference>
<dbReference type="Gene3D" id="3.40.309.10">
    <property type="entry name" value="Aldehyde Dehydrogenase, Chain A, domain 2"/>
    <property type="match status" value="1"/>
</dbReference>
<evidence type="ECO:0000256" key="1">
    <source>
        <dbReference type="ARBA" id="ARBA00009986"/>
    </source>
</evidence>
<dbReference type="PANTHER" id="PTHR43353:SF5">
    <property type="entry name" value="SUCCINATE-SEMIALDEHYDE DEHYDROGENASE, MITOCHONDRIAL"/>
    <property type="match status" value="1"/>
</dbReference>
<dbReference type="InterPro" id="IPR050740">
    <property type="entry name" value="Aldehyde_DH_Superfamily"/>
</dbReference>
<dbReference type="InterPro" id="IPR015590">
    <property type="entry name" value="Aldehyde_DH_dom"/>
</dbReference>
<comment type="caution">
    <text evidence="4">The sequence shown here is derived from an EMBL/GenBank/DDBJ whole genome shotgun (WGS) entry which is preliminary data.</text>
</comment>
<evidence type="ECO:0000259" key="3">
    <source>
        <dbReference type="Pfam" id="PF00171"/>
    </source>
</evidence>
<accession>A0A6H9TWT8</accession>
<dbReference type="FunFam" id="3.40.605.10:FF:000005">
    <property type="entry name" value="Succinate-semialdehyde dehydrogenase I"/>
    <property type="match status" value="1"/>
</dbReference>
<dbReference type="Pfam" id="PF00171">
    <property type="entry name" value="Aldedh"/>
    <property type="match status" value="1"/>
</dbReference>
<evidence type="ECO:0000313" key="4">
    <source>
        <dbReference type="EMBL" id="KAB0644703.1"/>
    </source>
</evidence>
<dbReference type="InterPro" id="IPR016163">
    <property type="entry name" value="Ald_DH_C"/>
</dbReference>
<dbReference type="PANTHER" id="PTHR43353">
    <property type="entry name" value="SUCCINATE-SEMIALDEHYDE DEHYDROGENASE, MITOCHONDRIAL"/>
    <property type="match status" value="1"/>
</dbReference>
<dbReference type="Gene3D" id="3.40.605.10">
    <property type="entry name" value="Aldehyde Dehydrogenase, Chain A, domain 1"/>
    <property type="match status" value="1"/>
</dbReference>
<feature type="domain" description="Aldehyde dehydrogenase" evidence="3">
    <location>
        <begin position="21"/>
        <end position="469"/>
    </location>
</feature>
<dbReference type="OrthoDB" id="9812625at2"/>
<dbReference type="EMBL" id="VZOJ01000002">
    <property type="protein sequence ID" value="KAB0644703.1"/>
    <property type="molecule type" value="Genomic_DNA"/>
</dbReference>
<gene>
    <name evidence="4" type="ORF">F7R21_01575</name>
</gene>
<dbReference type="CDD" id="cd07103">
    <property type="entry name" value="ALDH_F5_SSADH_GabD"/>
    <property type="match status" value="1"/>
</dbReference>
<dbReference type="Proteomes" id="UP000430232">
    <property type="component" value="Unassembled WGS sequence"/>
</dbReference>
<proteinExistence type="inferred from homology"/>